<evidence type="ECO:0000256" key="4">
    <source>
        <dbReference type="SAM" id="MobiDB-lite"/>
    </source>
</evidence>
<evidence type="ECO:0000313" key="9">
    <source>
        <dbReference type="Proteomes" id="UP000887116"/>
    </source>
</evidence>
<evidence type="ECO:0000256" key="1">
    <source>
        <dbReference type="ARBA" id="ARBA00022729"/>
    </source>
</evidence>
<keyword evidence="1 6" id="KW-0732">Signal</keyword>
<keyword evidence="3" id="KW-0393">Immunoglobulin domain</keyword>
<dbReference type="InterPro" id="IPR003598">
    <property type="entry name" value="Ig_sub2"/>
</dbReference>
<evidence type="ECO:0000313" key="8">
    <source>
        <dbReference type="EMBL" id="GFQ93523.1"/>
    </source>
</evidence>
<name>A0A8X6H058_TRICU</name>
<protein>
    <submittedName>
        <fullName evidence="8">Basigin</fullName>
    </submittedName>
</protein>
<organism evidence="8 9">
    <name type="scientific">Trichonephila clavata</name>
    <name type="common">Joro spider</name>
    <name type="synonym">Nephila clavata</name>
    <dbReference type="NCBI Taxonomy" id="2740835"/>
    <lineage>
        <taxon>Eukaryota</taxon>
        <taxon>Metazoa</taxon>
        <taxon>Ecdysozoa</taxon>
        <taxon>Arthropoda</taxon>
        <taxon>Chelicerata</taxon>
        <taxon>Arachnida</taxon>
        <taxon>Araneae</taxon>
        <taxon>Araneomorphae</taxon>
        <taxon>Entelegynae</taxon>
        <taxon>Araneoidea</taxon>
        <taxon>Nephilidae</taxon>
        <taxon>Trichonephila</taxon>
    </lineage>
</organism>
<proteinExistence type="predicted"/>
<feature type="transmembrane region" description="Helical" evidence="5">
    <location>
        <begin position="215"/>
        <end position="236"/>
    </location>
</feature>
<feature type="chain" id="PRO_5036473140" evidence="6">
    <location>
        <begin position="22"/>
        <end position="273"/>
    </location>
</feature>
<keyword evidence="5" id="KW-0472">Membrane</keyword>
<dbReference type="InterPro" id="IPR050958">
    <property type="entry name" value="Cell_Adh-Cytoskel_Orgn"/>
</dbReference>
<dbReference type="OrthoDB" id="5970915at2759"/>
<dbReference type="CDD" id="cd00096">
    <property type="entry name" value="Ig"/>
    <property type="match status" value="1"/>
</dbReference>
<evidence type="ECO:0000259" key="7">
    <source>
        <dbReference type="PROSITE" id="PS50835"/>
    </source>
</evidence>
<dbReference type="PANTHER" id="PTHR45080:SF8">
    <property type="entry name" value="IG-LIKE DOMAIN-CONTAINING PROTEIN"/>
    <property type="match status" value="1"/>
</dbReference>
<feature type="compositionally biased region" description="Basic and acidic residues" evidence="4">
    <location>
        <begin position="242"/>
        <end position="267"/>
    </location>
</feature>
<dbReference type="EMBL" id="BMAO01024171">
    <property type="protein sequence ID" value="GFQ93523.1"/>
    <property type="molecule type" value="Genomic_DNA"/>
</dbReference>
<dbReference type="InterPro" id="IPR007110">
    <property type="entry name" value="Ig-like_dom"/>
</dbReference>
<dbReference type="Pfam" id="PF07679">
    <property type="entry name" value="I-set"/>
    <property type="match status" value="2"/>
</dbReference>
<dbReference type="InterPro" id="IPR036179">
    <property type="entry name" value="Ig-like_dom_sf"/>
</dbReference>
<reference evidence="8" key="1">
    <citation type="submission" date="2020-07" db="EMBL/GenBank/DDBJ databases">
        <title>Multicomponent nature underlies the extraordinary mechanical properties of spider dragline silk.</title>
        <authorList>
            <person name="Kono N."/>
            <person name="Nakamura H."/>
            <person name="Mori M."/>
            <person name="Yoshida Y."/>
            <person name="Ohtoshi R."/>
            <person name="Malay A.D."/>
            <person name="Moran D.A.P."/>
            <person name="Tomita M."/>
            <person name="Numata K."/>
            <person name="Arakawa K."/>
        </authorList>
    </citation>
    <scope>NUCLEOTIDE SEQUENCE</scope>
</reference>
<dbReference type="InterPro" id="IPR013098">
    <property type="entry name" value="Ig_I-set"/>
</dbReference>
<dbReference type="Gene3D" id="2.60.40.10">
    <property type="entry name" value="Immunoglobulins"/>
    <property type="match status" value="2"/>
</dbReference>
<dbReference type="Proteomes" id="UP000887116">
    <property type="component" value="Unassembled WGS sequence"/>
</dbReference>
<evidence type="ECO:0000256" key="5">
    <source>
        <dbReference type="SAM" id="Phobius"/>
    </source>
</evidence>
<dbReference type="InterPro" id="IPR003599">
    <property type="entry name" value="Ig_sub"/>
</dbReference>
<dbReference type="PIRSF" id="PIRSF000615">
    <property type="entry name" value="TyrPK_CSF1-R"/>
    <property type="match status" value="1"/>
</dbReference>
<keyword evidence="5" id="KW-0812">Transmembrane</keyword>
<keyword evidence="9" id="KW-1185">Reference proteome</keyword>
<feature type="domain" description="Ig-like" evidence="7">
    <location>
        <begin position="106"/>
        <end position="204"/>
    </location>
</feature>
<evidence type="ECO:0000256" key="2">
    <source>
        <dbReference type="ARBA" id="ARBA00023157"/>
    </source>
</evidence>
<dbReference type="AlphaFoldDB" id="A0A8X6H058"/>
<dbReference type="SMART" id="SM00408">
    <property type="entry name" value="IGc2"/>
    <property type="match status" value="2"/>
</dbReference>
<keyword evidence="5" id="KW-1133">Transmembrane helix</keyword>
<feature type="domain" description="Ig-like" evidence="7">
    <location>
        <begin position="39"/>
        <end position="96"/>
    </location>
</feature>
<dbReference type="GO" id="GO:0005886">
    <property type="term" value="C:plasma membrane"/>
    <property type="evidence" value="ECO:0007669"/>
    <property type="project" value="TreeGrafter"/>
</dbReference>
<dbReference type="SUPFAM" id="SSF48726">
    <property type="entry name" value="Immunoglobulin"/>
    <property type="match status" value="2"/>
</dbReference>
<dbReference type="InterPro" id="IPR013783">
    <property type="entry name" value="Ig-like_fold"/>
</dbReference>
<dbReference type="PANTHER" id="PTHR45080">
    <property type="entry name" value="CONTACTIN 5"/>
    <property type="match status" value="1"/>
</dbReference>
<evidence type="ECO:0000256" key="6">
    <source>
        <dbReference type="SAM" id="SignalP"/>
    </source>
</evidence>
<dbReference type="SMART" id="SM00409">
    <property type="entry name" value="IG"/>
    <property type="match status" value="2"/>
</dbReference>
<dbReference type="GO" id="GO:0007156">
    <property type="term" value="P:homophilic cell adhesion via plasma membrane adhesion molecules"/>
    <property type="evidence" value="ECO:0007669"/>
    <property type="project" value="TreeGrafter"/>
</dbReference>
<sequence>MHLTLFKCVLLAVFSFSITESAIHTNEEEQGKGFILTHGQTLVLQCNNTDNPSAKIQWLKNGQPLNSTEVRVKEESSNNSLIISDAIETDCGNYTCKSLNQEAIIPVRSIVKIAPVDSSRNVVQNQNIILLCNITQGTPLPTIQWFKRPNEEDEPLNMSDPRISVKTDHRGIEGTEIIISDAQFDDRAKYTCIATNEISSANATILVRVKDKYAALWPFLGICAEVAVLCTIIFIYEKRRQKPDFDESETEHNTENKSVADQDEKNRDVRHRK</sequence>
<gene>
    <name evidence="8" type="primary">BSG</name>
    <name evidence="8" type="ORF">TNCT_385381</name>
</gene>
<accession>A0A8X6H058</accession>
<evidence type="ECO:0000256" key="3">
    <source>
        <dbReference type="ARBA" id="ARBA00023319"/>
    </source>
</evidence>
<keyword evidence="2" id="KW-1015">Disulfide bond</keyword>
<dbReference type="PROSITE" id="PS50835">
    <property type="entry name" value="IG_LIKE"/>
    <property type="match status" value="2"/>
</dbReference>
<feature type="signal peptide" evidence="6">
    <location>
        <begin position="1"/>
        <end position="21"/>
    </location>
</feature>
<comment type="caution">
    <text evidence="8">The sequence shown here is derived from an EMBL/GenBank/DDBJ whole genome shotgun (WGS) entry which is preliminary data.</text>
</comment>
<feature type="region of interest" description="Disordered" evidence="4">
    <location>
        <begin position="242"/>
        <end position="273"/>
    </location>
</feature>